<evidence type="ECO:0000313" key="14">
    <source>
        <dbReference type="EMBL" id="RJL34494.1"/>
    </source>
</evidence>
<feature type="region of interest" description="Disordered" evidence="11">
    <location>
        <begin position="218"/>
        <end position="254"/>
    </location>
</feature>
<dbReference type="NCBIfam" id="TIGR02199">
    <property type="entry name" value="rfaE_dom_II"/>
    <property type="match status" value="1"/>
</dbReference>
<comment type="caution">
    <text evidence="10">Lacks conserved residue(s) required for the propagation of feature annotation.</text>
</comment>
<dbReference type="Proteomes" id="UP000265768">
    <property type="component" value="Unassembled WGS sequence"/>
</dbReference>
<dbReference type="EC" id="2.7.7.70" evidence="10"/>
<keyword evidence="15" id="KW-1185">Reference proteome</keyword>
<dbReference type="HAMAP" id="MF_01603">
    <property type="entry name" value="HldE"/>
    <property type="match status" value="1"/>
</dbReference>
<dbReference type="GO" id="GO:0016773">
    <property type="term" value="F:phosphotransferase activity, alcohol group as acceptor"/>
    <property type="evidence" value="ECO:0007669"/>
    <property type="project" value="InterPro"/>
</dbReference>
<comment type="function">
    <text evidence="10">Catalyzes the phosphorylation of D-glycero-D-manno-heptose 7-phosphate at the C-1 position to selectively form D-glycero-beta-D-manno-heptose-1,7-bisphosphate.</text>
</comment>
<comment type="catalytic activity">
    <reaction evidence="9 10">
        <text>D-glycero-beta-D-manno-heptose 1-phosphate + ATP + H(+) = ADP-D-glycero-beta-D-manno-heptose + diphosphate</text>
        <dbReference type="Rhea" id="RHEA:27465"/>
        <dbReference type="ChEBI" id="CHEBI:15378"/>
        <dbReference type="ChEBI" id="CHEBI:30616"/>
        <dbReference type="ChEBI" id="CHEBI:33019"/>
        <dbReference type="ChEBI" id="CHEBI:59967"/>
        <dbReference type="ChEBI" id="CHEBI:61593"/>
        <dbReference type="EC" id="2.7.7.70"/>
    </reaction>
</comment>
<feature type="active site" evidence="10">
    <location>
        <position position="314"/>
    </location>
</feature>
<evidence type="ECO:0000256" key="3">
    <source>
        <dbReference type="ARBA" id="ARBA00022695"/>
    </source>
</evidence>
<evidence type="ECO:0000256" key="7">
    <source>
        <dbReference type="ARBA" id="ARBA00023268"/>
    </source>
</evidence>
<keyword evidence="3 10" id="KW-0548">Nucleotidyltransferase</keyword>
<dbReference type="AlphaFoldDB" id="A0A3A4B9U1"/>
<dbReference type="InterPro" id="IPR002173">
    <property type="entry name" value="Carboh/pur_kinase_PfkB_CS"/>
</dbReference>
<evidence type="ECO:0000256" key="5">
    <source>
        <dbReference type="ARBA" id="ARBA00022777"/>
    </source>
</evidence>
<feature type="domain" description="Carbohydrate kinase PfkB" evidence="12">
    <location>
        <begin position="272"/>
        <end position="354"/>
    </location>
</feature>
<dbReference type="SUPFAM" id="SSF53613">
    <property type="entry name" value="Ribokinase-like"/>
    <property type="match status" value="1"/>
</dbReference>
<proteinExistence type="inferred from homology"/>
<dbReference type="GO" id="GO:0005829">
    <property type="term" value="C:cytosol"/>
    <property type="evidence" value="ECO:0007669"/>
    <property type="project" value="TreeGrafter"/>
</dbReference>
<dbReference type="OrthoDB" id="9802794at2"/>
<dbReference type="InterPro" id="IPR011914">
    <property type="entry name" value="RfaE_dom_II"/>
</dbReference>
<dbReference type="EC" id="2.7.1.167" evidence="10"/>
<evidence type="ECO:0000256" key="1">
    <source>
        <dbReference type="ARBA" id="ARBA00004713"/>
    </source>
</evidence>
<reference evidence="14 15" key="1">
    <citation type="submission" date="2018-09" db="EMBL/GenBank/DDBJ databases">
        <title>YIM 75507 draft genome.</title>
        <authorList>
            <person name="Tang S."/>
            <person name="Feng Y."/>
        </authorList>
    </citation>
    <scope>NUCLEOTIDE SEQUENCE [LARGE SCALE GENOMIC DNA]</scope>
    <source>
        <strain evidence="14 15">YIM 75507</strain>
    </source>
</reference>
<dbReference type="GO" id="GO:0009244">
    <property type="term" value="P:lipopolysaccharide core region biosynthetic process"/>
    <property type="evidence" value="ECO:0007669"/>
    <property type="project" value="UniProtKB-UniPathway"/>
</dbReference>
<dbReference type="RefSeq" id="WP_119925797.1">
    <property type="nucleotide sequence ID" value="NZ_QZEY01000002.1"/>
</dbReference>
<feature type="region of interest" description="Ribokinase" evidence="10">
    <location>
        <begin position="1"/>
        <end position="368"/>
    </location>
</feature>
<dbReference type="UniPathway" id="UPA00356">
    <property type="reaction ID" value="UER00437"/>
</dbReference>
<comment type="caution">
    <text evidence="14">The sequence shown here is derived from an EMBL/GenBank/DDBJ whole genome shotgun (WGS) entry which is preliminary data.</text>
</comment>
<organism evidence="14 15">
    <name type="scientific">Bailinhaonella thermotolerans</name>
    <dbReference type="NCBI Taxonomy" id="1070861"/>
    <lineage>
        <taxon>Bacteria</taxon>
        <taxon>Bacillati</taxon>
        <taxon>Actinomycetota</taxon>
        <taxon>Actinomycetes</taxon>
        <taxon>Streptosporangiales</taxon>
        <taxon>Streptosporangiaceae</taxon>
        <taxon>Bailinhaonella</taxon>
    </lineage>
</organism>
<comment type="catalytic activity">
    <reaction evidence="10">
        <text>D-glycero-beta-D-manno-heptose 7-phosphate + ATP = D-glycero-beta-D-manno-heptose 1,7-bisphosphate + ADP + H(+)</text>
        <dbReference type="Rhea" id="RHEA:27473"/>
        <dbReference type="ChEBI" id="CHEBI:15378"/>
        <dbReference type="ChEBI" id="CHEBI:30616"/>
        <dbReference type="ChEBI" id="CHEBI:60204"/>
        <dbReference type="ChEBI" id="CHEBI:60208"/>
        <dbReference type="ChEBI" id="CHEBI:456216"/>
        <dbReference type="EC" id="2.7.1.167"/>
    </reaction>
</comment>
<dbReference type="GO" id="GO:0005524">
    <property type="term" value="F:ATP binding"/>
    <property type="evidence" value="ECO:0007669"/>
    <property type="project" value="UniProtKB-UniRule"/>
</dbReference>
<keyword evidence="2 10" id="KW-0808">Transferase</keyword>
<dbReference type="InterPro" id="IPR029056">
    <property type="entry name" value="Ribokinase-like"/>
</dbReference>
<keyword evidence="5 10" id="KW-0418">Kinase</keyword>
<dbReference type="Pfam" id="PF00294">
    <property type="entry name" value="PfkB"/>
    <property type="match status" value="2"/>
</dbReference>
<dbReference type="GO" id="GO:0097171">
    <property type="term" value="P:ADP-L-glycero-beta-D-manno-heptose biosynthetic process"/>
    <property type="evidence" value="ECO:0007669"/>
    <property type="project" value="UniProtKB-UniPathway"/>
</dbReference>
<protein>
    <recommendedName>
        <fullName evidence="10">Bifunctional protein HldE</fullName>
    </recommendedName>
    <domain>
        <recommendedName>
            <fullName evidence="10">D-beta-D-heptose 7-phosphate kinase</fullName>
            <ecNumber evidence="10">2.7.1.167</ecNumber>
        </recommendedName>
        <alternativeName>
            <fullName evidence="10">D-beta-D-heptose 7-phosphotransferase</fullName>
        </alternativeName>
        <alternativeName>
            <fullName evidence="10">D-glycero-beta-D-manno-heptose-7-phosphate kinase</fullName>
        </alternativeName>
    </domain>
    <domain>
        <recommendedName>
            <fullName evidence="10">D-beta-D-heptose 1-phosphate adenylyltransferase</fullName>
            <ecNumber evidence="10">2.7.7.70</ecNumber>
        </recommendedName>
        <alternativeName>
            <fullName evidence="10">D-glycero-beta-D-manno-heptose 1-phosphate adenylyltransferase</fullName>
        </alternativeName>
    </domain>
</protein>
<sequence length="521" mass="54403">MVTPDLSTHRHLVSQFAGSPVLVVGDVVLDRWLSGPAKRLGREAPVPVVSVDHAEETPGGAGNTAANLAALGADVRLVAAVGDDPVGHALRRALRARGVSDEYLVEIPGRTTPAKNRLLTGGQVVARYDQEQDGPLPGSAGAALAGRIEAAGDGCAAVVVCDYGLGTADKAVAAAVARVDGVPLIVDAHDVSAWRGHRATAVVPSFAEAQRLLAGGPAVRPEDATPFRNTDPSAFKRPEPPAYGRPGHRGAGGTRRDRIAYVSENADAVLDACGADMAVVTLDAEGSLLLRRGADPHRTYCTPAPELSAVGAGDTFTAAFALGLACGGPPEAAADIAQCAAAVVVLRAGTAVCSRRDLLRELRAAEGPVVPPEELARRVDAHRAGGARVVFTNGCFDVLHAGHVSYLEEARRLGDVLVVAVNSDASVARLKGPERPINPVEDRAAVLAALGCVDYVTVFEDDSPVRVLEMVRPDVYVKGGDYTPQMLPETPVVERLGGEVRIVEYVQDRSTTSIIERIRTR</sequence>
<dbReference type="Pfam" id="PF01467">
    <property type="entry name" value="CTP_transf_like"/>
    <property type="match status" value="1"/>
</dbReference>
<gene>
    <name evidence="14" type="primary">rfaE2</name>
    <name evidence="10" type="synonym">hldE</name>
    <name evidence="14" type="ORF">D5H75_08760</name>
</gene>
<dbReference type="InterPro" id="IPR023030">
    <property type="entry name" value="Bifunc_HldE"/>
</dbReference>
<dbReference type="GO" id="GO:0033785">
    <property type="term" value="F:heptose 7-phosphate kinase activity"/>
    <property type="evidence" value="ECO:0007669"/>
    <property type="project" value="UniProtKB-UniRule"/>
</dbReference>
<evidence type="ECO:0000256" key="10">
    <source>
        <dbReference type="HAMAP-Rule" id="MF_01603"/>
    </source>
</evidence>
<dbReference type="InterPro" id="IPR004821">
    <property type="entry name" value="Cyt_trans-like"/>
</dbReference>
<evidence type="ECO:0000259" key="12">
    <source>
        <dbReference type="Pfam" id="PF00294"/>
    </source>
</evidence>
<evidence type="ECO:0000256" key="11">
    <source>
        <dbReference type="SAM" id="MobiDB-lite"/>
    </source>
</evidence>
<comment type="similarity">
    <text evidence="10">In the C-terminal section; belongs to the cytidylyltransferase family.</text>
</comment>
<evidence type="ECO:0000256" key="6">
    <source>
        <dbReference type="ARBA" id="ARBA00022840"/>
    </source>
</evidence>
<dbReference type="InterPro" id="IPR011611">
    <property type="entry name" value="PfkB_dom"/>
</dbReference>
<dbReference type="PROSITE" id="PS00583">
    <property type="entry name" value="PFKB_KINASES_1"/>
    <property type="match status" value="1"/>
</dbReference>
<feature type="domain" description="Cytidyltransferase-like" evidence="13">
    <location>
        <begin position="391"/>
        <end position="503"/>
    </location>
</feature>
<comment type="similarity">
    <text evidence="10">In the N-terminal section; belongs to the carbohydrate kinase PfkB family.</text>
</comment>
<feature type="domain" description="Carbohydrate kinase PfkB" evidence="12">
    <location>
        <begin position="22"/>
        <end position="121"/>
    </location>
</feature>
<evidence type="ECO:0000256" key="2">
    <source>
        <dbReference type="ARBA" id="ARBA00022679"/>
    </source>
</evidence>
<dbReference type="PANTHER" id="PTHR46969">
    <property type="entry name" value="BIFUNCTIONAL PROTEIN HLDE"/>
    <property type="match status" value="1"/>
</dbReference>
<evidence type="ECO:0000256" key="4">
    <source>
        <dbReference type="ARBA" id="ARBA00022741"/>
    </source>
</evidence>
<dbReference type="SUPFAM" id="SSF52374">
    <property type="entry name" value="Nucleotidylyl transferase"/>
    <property type="match status" value="1"/>
</dbReference>
<dbReference type="Gene3D" id="3.40.1190.20">
    <property type="match status" value="2"/>
</dbReference>
<dbReference type="EMBL" id="QZEY01000002">
    <property type="protein sequence ID" value="RJL34494.1"/>
    <property type="molecule type" value="Genomic_DNA"/>
</dbReference>
<evidence type="ECO:0000259" key="13">
    <source>
        <dbReference type="Pfam" id="PF01467"/>
    </source>
</evidence>
<evidence type="ECO:0000256" key="9">
    <source>
        <dbReference type="ARBA" id="ARBA00047428"/>
    </source>
</evidence>
<comment type="pathway">
    <text evidence="1">Bacterial outer membrane biogenesis; LPS core biosynthesis.</text>
</comment>
<accession>A0A3A4B9U1</accession>
<keyword evidence="4 10" id="KW-0547">Nucleotide-binding</keyword>
<evidence type="ECO:0000256" key="8">
    <source>
        <dbReference type="ARBA" id="ARBA00023277"/>
    </source>
</evidence>
<dbReference type="PANTHER" id="PTHR46969:SF1">
    <property type="entry name" value="BIFUNCTIONAL PROTEIN HLDE"/>
    <property type="match status" value="1"/>
</dbReference>
<name>A0A3A4B9U1_9ACTN</name>
<dbReference type="UniPathway" id="UPA00958"/>
<dbReference type="GO" id="GO:0033786">
    <property type="term" value="F:heptose-1-phosphate adenylyltransferase activity"/>
    <property type="evidence" value="ECO:0007669"/>
    <property type="project" value="UniProtKB-UniRule"/>
</dbReference>
<evidence type="ECO:0000313" key="15">
    <source>
        <dbReference type="Proteomes" id="UP000265768"/>
    </source>
</evidence>
<keyword evidence="8 10" id="KW-0119">Carbohydrate metabolism</keyword>
<dbReference type="NCBIfam" id="TIGR00125">
    <property type="entry name" value="cyt_tran_rel"/>
    <property type="match status" value="1"/>
</dbReference>
<comment type="function">
    <text evidence="10">Catalyzes the ADP transfer from ATP to D-glycero-beta-D-manno-heptose 1-phosphate, yielding ADP-D-glycero-beta-D-manno-heptose.</text>
</comment>
<comment type="subunit">
    <text evidence="10">Homodimer.</text>
</comment>
<comment type="pathway">
    <text evidence="10">Nucleotide-sugar biosynthesis; ADP-L-glycero-beta-D-manno-heptose biosynthesis; ADP-L-glycero-beta-D-manno-heptose from D-glycero-beta-D-manno-heptose 7-phosphate: step 3/4.</text>
</comment>
<dbReference type="Gene3D" id="3.40.50.620">
    <property type="entry name" value="HUPs"/>
    <property type="match status" value="1"/>
</dbReference>
<feature type="region of interest" description="Cytidylyltransferase" evidence="10">
    <location>
        <begin position="391"/>
        <end position="521"/>
    </location>
</feature>
<keyword evidence="7 10" id="KW-0511">Multifunctional enzyme</keyword>
<comment type="pathway">
    <text evidence="10">Nucleotide-sugar biosynthesis; ADP-L-glycero-beta-D-manno-heptose biosynthesis; ADP-L-glycero-beta-D-manno-heptose from D-glycero-beta-D-manno-heptose 7-phosphate: step 1/4.</text>
</comment>
<keyword evidence="6 10" id="KW-0067">ATP-binding</keyword>
<dbReference type="InterPro" id="IPR014729">
    <property type="entry name" value="Rossmann-like_a/b/a_fold"/>
</dbReference>